<dbReference type="InterPro" id="IPR010982">
    <property type="entry name" value="Lambda_DNA-bd_dom_sf"/>
</dbReference>
<dbReference type="OrthoDB" id="3543522at2"/>
<accession>A0A371PQR5</accession>
<comment type="caution">
    <text evidence="3">The sequence shown here is derived from an EMBL/GenBank/DDBJ whole genome shotgun (WGS) entry which is preliminary data.</text>
</comment>
<dbReference type="SUPFAM" id="SSF47413">
    <property type="entry name" value="lambda repressor-like DNA-binding domains"/>
    <property type="match status" value="1"/>
</dbReference>
<gene>
    <name evidence="3" type="ORF">DY245_42720</name>
</gene>
<dbReference type="Proteomes" id="UP000262477">
    <property type="component" value="Unassembled WGS sequence"/>
</dbReference>
<dbReference type="Pfam" id="PF13560">
    <property type="entry name" value="HTH_31"/>
    <property type="match status" value="1"/>
</dbReference>
<dbReference type="SMART" id="SM00530">
    <property type="entry name" value="HTH_XRE"/>
    <property type="match status" value="1"/>
</dbReference>
<feature type="region of interest" description="Disordered" evidence="1">
    <location>
        <begin position="98"/>
        <end position="119"/>
    </location>
</feature>
<dbReference type="CDD" id="cd00093">
    <property type="entry name" value="HTH_XRE"/>
    <property type="match status" value="1"/>
</dbReference>
<dbReference type="EMBL" id="QUAC01000482">
    <property type="protein sequence ID" value="REK84541.1"/>
    <property type="molecule type" value="Genomic_DNA"/>
</dbReference>
<organism evidence="3 4">
    <name type="scientific">Streptomyces inhibens</name>
    <dbReference type="NCBI Taxonomy" id="2293571"/>
    <lineage>
        <taxon>Bacteria</taxon>
        <taxon>Bacillati</taxon>
        <taxon>Actinomycetota</taxon>
        <taxon>Actinomycetes</taxon>
        <taxon>Kitasatosporales</taxon>
        <taxon>Streptomycetaceae</taxon>
        <taxon>Streptomyces</taxon>
    </lineage>
</organism>
<dbReference type="InterPro" id="IPR001387">
    <property type="entry name" value="Cro/C1-type_HTH"/>
</dbReference>
<proteinExistence type="predicted"/>
<evidence type="ECO:0000313" key="3">
    <source>
        <dbReference type="EMBL" id="REK84541.1"/>
    </source>
</evidence>
<dbReference type="PROSITE" id="PS50943">
    <property type="entry name" value="HTH_CROC1"/>
    <property type="match status" value="1"/>
</dbReference>
<dbReference type="GO" id="GO:0003677">
    <property type="term" value="F:DNA binding"/>
    <property type="evidence" value="ECO:0007669"/>
    <property type="project" value="InterPro"/>
</dbReference>
<dbReference type="Gene3D" id="1.10.260.40">
    <property type="entry name" value="lambda repressor-like DNA-binding domains"/>
    <property type="match status" value="1"/>
</dbReference>
<evidence type="ECO:0000313" key="4">
    <source>
        <dbReference type="Proteomes" id="UP000262477"/>
    </source>
</evidence>
<feature type="compositionally biased region" description="Polar residues" evidence="1">
    <location>
        <begin position="69"/>
        <end position="83"/>
    </location>
</feature>
<reference evidence="3 4" key="1">
    <citation type="submission" date="2018-08" db="EMBL/GenBank/DDBJ databases">
        <title>Streptomyces NEAU-D10 sp. nov., a novel Actinomycete isolated from soil.</title>
        <authorList>
            <person name="Jin L."/>
        </authorList>
    </citation>
    <scope>NUCLEOTIDE SEQUENCE [LARGE SCALE GENOMIC DNA]</scope>
    <source>
        <strain evidence="3 4">NEAU-D10</strain>
    </source>
</reference>
<feature type="region of interest" description="Disordered" evidence="1">
    <location>
        <begin position="59"/>
        <end position="86"/>
    </location>
</feature>
<dbReference type="AlphaFoldDB" id="A0A371PQR5"/>
<name>A0A371PQR5_STRIH</name>
<keyword evidence="4" id="KW-1185">Reference proteome</keyword>
<dbReference type="RefSeq" id="WP_128512489.1">
    <property type="nucleotide sequence ID" value="NZ_QUAC01000482.1"/>
</dbReference>
<evidence type="ECO:0000259" key="2">
    <source>
        <dbReference type="PROSITE" id="PS50943"/>
    </source>
</evidence>
<protein>
    <submittedName>
        <fullName evidence="3">XRE family transcriptional regulator</fullName>
    </submittedName>
</protein>
<evidence type="ECO:0000256" key="1">
    <source>
        <dbReference type="SAM" id="MobiDB-lite"/>
    </source>
</evidence>
<sequence length="119" mass="12769">MPQETSLGLRIRSLRRQRGLSQAALAGRRISNGYLSRLESGTRQPTEREITCRAKQLGADHSTFDAPPSSGSLTQAPSITASTEADEAFEDLANVPLTAQDENPLASPVADRPVLAPAW</sequence>
<feature type="domain" description="HTH cro/C1-type" evidence="2">
    <location>
        <begin position="11"/>
        <end position="46"/>
    </location>
</feature>